<name>A0ABP0PWC4_9DINO</name>
<organism evidence="5 6">
    <name type="scientific">Durusdinium trenchii</name>
    <dbReference type="NCBI Taxonomy" id="1381693"/>
    <lineage>
        <taxon>Eukaryota</taxon>
        <taxon>Sar</taxon>
        <taxon>Alveolata</taxon>
        <taxon>Dinophyceae</taxon>
        <taxon>Suessiales</taxon>
        <taxon>Symbiodiniaceae</taxon>
        <taxon>Durusdinium</taxon>
    </lineage>
</organism>
<dbReference type="Proteomes" id="UP001642484">
    <property type="component" value="Unassembled WGS sequence"/>
</dbReference>
<dbReference type="SUPFAM" id="SSF48403">
    <property type="entry name" value="Ankyrin repeat"/>
    <property type="match status" value="2"/>
</dbReference>
<sequence>MFDPAEMSAEQADEAEAALCQDIFDAASQGRVAAVRHFLRGNAALVNEESTTGRSLLHLAMDTDVVELMELLLRSHADVNFADWLGQTVLHLACARSLDPPIGVLRLLDARAQVNEIDEFGLTPLHKAAERGQVALIQSLLEAQANACATTPEGITPLGLAREGLHSAAVEVLQHPDLYVDLERRDVPHQEPFRWDQASGRVPRGASPVSALSTGEVMPTPASPLRRPGEVLRTTSPLRRAGEVSPTSMPSRVSQASPRSGKASSTSPRRTVEVQTSPLFRTNQASPRSPSTQESRTSSFIMAGEAFQSSPRAGQASRPSSRPRAGQVSSTAPCRARQGSPRSSPSRASQASPSSSRSSQVAVSFARYSTNLLDAAEKGLLGDVRHFLRLDPTAVRSSYLSGQTALHGAASKGHVDVVRELLRRRALLDSATELGHTPLHLAARAGHVDVVNALRHAKAQVQMAGQGCWTALHLAAAAGHSDVIHALLVVAKARANSVNEDGQTPLHLAAAGGHAGAVKELLRTAGFLRKAVDHEGRSARFLAVAKGHAEVVQILSEHQDQCRTYRQAGAS</sequence>
<gene>
    <name evidence="5" type="ORF">CCMP2556_LOCUS39458</name>
</gene>
<accession>A0ABP0PWC4</accession>
<reference evidence="5 6" key="1">
    <citation type="submission" date="2024-02" db="EMBL/GenBank/DDBJ databases">
        <authorList>
            <person name="Chen Y."/>
            <person name="Shah S."/>
            <person name="Dougan E. K."/>
            <person name="Thang M."/>
            <person name="Chan C."/>
        </authorList>
    </citation>
    <scope>NUCLEOTIDE SEQUENCE [LARGE SCALE GENOMIC DNA]</scope>
</reference>
<protein>
    <submittedName>
        <fullName evidence="5">Uncharacterized protein</fullName>
    </submittedName>
</protein>
<dbReference type="PANTHER" id="PTHR24198">
    <property type="entry name" value="ANKYRIN REPEAT AND PROTEIN KINASE DOMAIN-CONTAINING PROTEIN"/>
    <property type="match status" value="1"/>
</dbReference>
<dbReference type="SMART" id="SM00248">
    <property type="entry name" value="ANK"/>
    <property type="match status" value="8"/>
</dbReference>
<feature type="compositionally biased region" description="Low complexity" evidence="4">
    <location>
        <begin position="340"/>
        <end position="360"/>
    </location>
</feature>
<evidence type="ECO:0000256" key="2">
    <source>
        <dbReference type="ARBA" id="ARBA00023043"/>
    </source>
</evidence>
<feature type="repeat" description="ANK" evidence="3">
    <location>
        <begin position="434"/>
        <end position="466"/>
    </location>
</feature>
<dbReference type="PANTHER" id="PTHR24198:SF165">
    <property type="entry name" value="ANKYRIN REPEAT-CONTAINING PROTEIN-RELATED"/>
    <property type="match status" value="1"/>
</dbReference>
<feature type="repeat" description="ANK" evidence="3">
    <location>
        <begin position="120"/>
        <end position="152"/>
    </location>
</feature>
<feature type="repeat" description="ANK" evidence="3">
    <location>
        <begin position="52"/>
        <end position="84"/>
    </location>
</feature>
<feature type="compositionally biased region" description="Polar residues" evidence="4">
    <location>
        <begin position="245"/>
        <end position="300"/>
    </location>
</feature>
<feature type="compositionally biased region" description="Polar residues" evidence="4">
    <location>
        <begin position="307"/>
        <end position="320"/>
    </location>
</feature>
<proteinExistence type="predicted"/>
<keyword evidence="1" id="KW-0677">Repeat</keyword>
<evidence type="ECO:0000256" key="4">
    <source>
        <dbReference type="SAM" id="MobiDB-lite"/>
    </source>
</evidence>
<dbReference type="Pfam" id="PF12796">
    <property type="entry name" value="Ank_2"/>
    <property type="match status" value="4"/>
</dbReference>
<dbReference type="PROSITE" id="PS50297">
    <property type="entry name" value="ANK_REP_REGION"/>
    <property type="match status" value="5"/>
</dbReference>
<dbReference type="Gene3D" id="1.25.40.20">
    <property type="entry name" value="Ankyrin repeat-containing domain"/>
    <property type="match status" value="4"/>
</dbReference>
<dbReference type="EMBL" id="CAXAMN010023729">
    <property type="protein sequence ID" value="CAK9080337.1"/>
    <property type="molecule type" value="Genomic_DNA"/>
</dbReference>
<evidence type="ECO:0000313" key="5">
    <source>
        <dbReference type="EMBL" id="CAK9080337.1"/>
    </source>
</evidence>
<evidence type="ECO:0000256" key="3">
    <source>
        <dbReference type="PROSITE-ProRule" id="PRU00023"/>
    </source>
</evidence>
<feature type="repeat" description="ANK" evidence="3">
    <location>
        <begin position="401"/>
        <end position="433"/>
    </location>
</feature>
<keyword evidence="2 3" id="KW-0040">ANK repeat</keyword>
<dbReference type="PROSITE" id="PS50088">
    <property type="entry name" value="ANK_REPEAT"/>
    <property type="match status" value="5"/>
</dbReference>
<feature type="repeat" description="ANK" evidence="3">
    <location>
        <begin position="501"/>
        <end position="523"/>
    </location>
</feature>
<dbReference type="InterPro" id="IPR002110">
    <property type="entry name" value="Ankyrin_rpt"/>
</dbReference>
<keyword evidence="6" id="KW-1185">Reference proteome</keyword>
<evidence type="ECO:0000256" key="1">
    <source>
        <dbReference type="ARBA" id="ARBA00022737"/>
    </source>
</evidence>
<dbReference type="InterPro" id="IPR036770">
    <property type="entry name" value="Ankyrin_rpt-contain_sf"/>
</dbReference>
<comment type="caution">
    <text evidence="5">The sequence shown here is derived from an EMBL/GenBank/DDBJ whole genome shotgun (WGS) entry which is preliminary data.</text>
</comment>
<feature type="region of interest" description="Disordered" evidence="4">
    <location>
        <begin position="191"/>
        <end position="360"/>
    </location>
</feature>
<evidence type="ECO:0000313" key="6">
    <source>
        <dbReference type="Proteomes" id="UP001642484"/>
    </source>
</evidence>